<feature type="region of interest" description="Disordered" evidence="9">
    <location>
        <begin position="717"/>
        <end position="739"/>
    </location>
</feature>
<proteinExistence type="predicted"/>
<evidence type="ECO:0000313" key="12">
    <source>
        <dbReference type="EMBL" id="NXJ09281.1"/>
    </source>
</evidence>
<dbReference type="SUPFAM" id="SSF47459">
    <property type="entry name" value="HLH, helix-loop-helix DNA-binding domain"/>
    <property type="match status" value="1"/>
</dbReference>
<dbReference type="FunFam" id="4.10.280.10:FF:000013">
    <property type="entry name" value="Circadian locomoter output cycles protein kaput"/>
    <property type="match status" value="1"/>
</dbReference>
<feature type="non-terminal residue" evidence="12">
    <location>
        <position position="1"/>
    </location>
</feature>
<feature type="compositionally biased region" description="Polar residues" evidence="9">
    <location>
        <begin position="415"/>
        <end position="453"/>
    </location>
</feature>
<dbReference type="InterPro" id="IPR036638">
    <property type="entry name" value="HLH_DNA-bd_sf"/>
</dbReference>
<dbReference type="FunFam" id="3.30.450.20:FF:000022">
    <property type="entry name" value="circadian locomoter output cycles protein kaput"/>
    <property type="match status" value="1"/>
</dbReference>
<keyword evidence="8" id="KW-0175">Coiled coil</keyword>
<dbReference type="Gene3D" id="4.10.280.10">
    <property type="entry name" value="Helix-loop-helix DNA-binding domain"/>
    <property type="match status" value="1"/>
</dbReference>
<feature type="region of interest" description="Disordered" evidence="9">
    <location>
        <begin position="395"/>
        <end position="457"/>
    </location>
</feature>
<evidence type="ECO:0000256" key="1">
    <source>
        <dbReference type="ARBA" id="ARBA00022737"/>
    </source>
</evidence>
<evidence type="ECO:0000256" key="7">
    <source>
        <dbReference type="ARBA" id="ARBA00023242"/>
    </source>
</evidence>
<feature type="compositionally biased region" description="Polar residues" evidence="9">
    <location>
        <begin position="578"/>
        <end position="598"/>
    </location>
</feature>
<feature type="domain" description="PAS" evidence="10">
    <location>
        <begin position="250"/>
        <end position="297"/>
    </location>
</feature>
<dbReference type="GO" id="GO:0000978">
    <property type="term" value="F:RNA polymerase II cis-regulatory region sequence-specific DNA binding"/>
    <property type="evidence" value="ECO:0007669"/>
    <property type="project" value="TreeGrafter"/>
</dbReference>
<reference evidence="12 13" key="1">
    <citation type="submission" date="2019-09" db="EMBL/GenBank/DDBJ databases">
        <title>Bird 10,000 Genomes (B10K) Project - Family phase.</title>
        <authorList>
            <person name="Zhang G."/>
        </authorList>
    </citation>
    <scope>NUCLEOTIDE SEQUENCE [LARGE SCALE GENOMIC DNA]</scope>
    <source>
        <strain evidence="12">B10K-DU-001-53</strain>
        <tissue evidence="12">Muscle</tissue>
    </source>
</reference>
<dbReference type="SMART" id="SM00353">
    <property type="entry name" value="HLH"/>
    <property type="match status" value="1"/>
</dbReference>
<dbReference type="Proteomes" id="UP000522663">
    <property type="component" value="Unassembled WGS sequence"/>
</dbReference>
<evidence type="ECO:0000259" key="10">
    <source>
        <dbReference type="PROSITE" id="PS50112"/>
    </source>
</evidence>
<dbReference type="GO" id="GO:0046983">
    <property type="term" value="F:protein dimerization activity"/>
    <property type="evidence" value="ECO:0007669"/>
    <property type="project" value="InterPro"/>
</dbReference>
<dbReference type="Pfam" id="PF00010">
    <property type="entry name" value="HLH"/>
    <property type="match status" value="1"/>
</dbReference>
<evidence type="ECO:0000313" key="13">
    <source>
        <dbReference type="Proteomes" id="UP000522663"/>
    </source>
</evidence>
<dbReference type="CDD" id="cd00130">
    <property type="entry name" value="PAS"/>
    <property type="match status" value="2"/>
</dbReference>
<dbReference type="InterPro" id="IPR000014">
    <property type="entry name" value="PAS"/>
</dbReference>
<dbReference type="SMART" id="SM00086">
    <property type="entry name" value="PAC"/>
    <property type="match status" value="1"/>
</dbReference>
<dbReference type="SMART" id="SM00091">
    <property type="entry name" value="PAS"/>
    <property type="match status" value="2"/>
</dbReference>
<dbReference type="PANTHER" id="PTHR46055:SF1">
    <property type="entry name" value="NEURONAL PAS DOMAIN-CONTAINING PROTEIN 2"/>
    <property type="match status" value="1"/>
</dbReference>
<sequence length="793" mass="88607">RASRNKSEKKRRDQFNVLIKELSSMLPGNTRKMDKTTVLEKVIGFLQKHNEVSAQTEISEIQQDWKPSFLSNEEFTQLMLEALDGFIIAVTTGGSIIYVSDSITPLLGHLPCDVLDQNLLNFLPEQEHSEIYKMLSSCMLMTDSASSDYLKTDNELEFYCHLLRGSLNPKEFPTYEYIKFVGNFRSYSNVPNSTCNGFDEAVPRAYRASPGKQICFVATVRLATPQFLKEMCIVEEPLEEFTSRHSLEWKFLFLDHRAPPIIGYLPFEVLGTSGYDYYHIDDLELLARCHEHLMQFGKGKSCCYRFLTKGQQWIWLQTHYYITYHQWNSKPEFIVCTHMVVSYADVRVERRQEMGLEEVSSEVVSSALKDSGSSLDPEQHFNALDIGASILSASRTPSVSSRSSPKSSHTPKSDPASTPTKLTAEASTPLQRTSSTQQDLSAHRLSQPTTLQASLPSQPSCELLPQQLLPQATLQSQPAPLAQFSAQFSMFQTIKDQLEQRTRILQANIRWQQEELQKIQEQLCLVQDSSVQMFLQQPAVSLSFSNIQQPEPQTLQQRPGVVSQQQLVPSPQLPGQIASPQTQSQQVLRETSVISSQGPKAERSTELTTGSSRPTRSTATPFSPSTPLSRRGPGPGSGPGASAAGCSHDQQLRLLLSQPIQPMMPTSCNARHPSDLSMAGSQAKYSQNQQMFQSLEVQTSSSGSPIVLMGQAVLNQGFATTPPSQPPSLPPMQLQHQQHQQQCYLQVQTPSSLHNEQTDSLLLPSYSPQQGNMGYHQAQQQQLPRRSNSLSES</sequence>
<dbReference type="PANTHER" id="PTHR46055">
    <property type="entry name" value="CIRCADIAN LOCOMOTER OUTPUT CYCLES PROTEIN KAPUT"/>
    <property type="match status" value="1"/>
</dbReference>
<gene>
    <name evidence="12" type="primary">Npas2_0</name>
    <name evidence="12" type="ORF">ODOGUJ_R11896</name>
</gene>
<evidence type="ECO:0000256" key="3">
    <source>
        <dbReference type="ARBA" id="ARBA00023108"/>
    </source>
</evidence>
<dbReference type="InterPro" id="IPR035965">
    <property type="entry name" value="PAS-like_dom_sf"/>
</dbReference>
<dbReference type="Pfam" id="PF00989">
    <property type="entry name" value="PAS"/>
    <property type="match status" value="1"/>
</dbReference>
<keyword evidence="5" id="KW-0010">Activator</keyword>
<evidence type="ECO:0000256" key="8">
    <source>
        <dbReference type="SAM" id="Coils"/>
    </source>
</evidence>
<feature type="compositionally biased region" description="Low complexity" evidence="9">
    <location>
        <begin position="395"/>
        <end position="410"/>
    </location>
</feature>
<feature type="region of interest" description="Disordered" evidence="9">
    <location>
        <begin position="751"/>
        <end position="793"/>
    </location>
</feature>
<dbReference type="PRINTS" id="PR00785">
    <property type="entry name" value="NCTRNSLOCATR"/>
</dbReference>
<feature type="compositionally biased region" description="Polar residues" evidence="9">
    <location>
        <begin position="606"/>
        <end position="622"/>
    </location>
</feature>
<dbReference type="Pfam" id="PF14598">
    <property type="entry name" value="PAS_11"/>
    <property type="match status" value="1"/>
</dbReference>
<evidence type="ECO:0000256" key="5">
    <source>
        <dbReference type="ARBA" id="ARBA00023159"/>
    </source>
</evidence>
<feature type="compositionally biased region" description="Low complexity" evidence="9">
    <location>
        <begin position="623"/>
        <end position="632"/>
    </location>
</feature>
<dbReference type="PROSITE" id="PS50888">
    <property type="entry name" value="BHLH"/>
    <property type="match status" value="1"/>
</dbReference>
<keyword evidence="13" id="KW-1185">Reference proteome</keyword>
<keyword evidence="4" id="KW-0238">DNA-binding</keyword>
<feature type="domain" description="BHLH" evidence="11">
    <location>
        <begin position="1"/>
        <end position="49"/>
    </location>
</feature>
<feature type="non-terminal residue" evidence="12">
    <location>
        <position position="793"/>
    </location>
</feature>
<evidence type="ECO:0000256" key="6">
    <source>
        <dbReference type="ARBA" id="ARBA00023163"/>
    </source>
</evidence>
<keyword evidence="1" id="KW-0677">Repeat</keyword>
<dbReference type="InterPro" id="IPR001610">
    <property type="entry name" value="PAC"/>
</dbReference>
<comment type="caution">
    <text evidence="12">The sequence shown here is derived from an EMBL/GenBank/DDBJ whole genome shotgun (WGS) entry which is preliminary data.</text>
</comment>
<dbReference type="AlphaFoldDB" id="A0A7K9YMW7"/>
<dbReference type="InterPro" id="IPR011598">
    <property type="entry name" value="bHLH_dom"/>
</dbReference>
<evidence type="ECO:0000256" key="2">
    <source>
        <dbReference type="ARBA" id="ARBA00023015"/>
    </source>
</evidence>
<dbReference type="SUPFAM" id="SSF55785">
    <property type="entry name" value="PYP-like sensor domain (PAS domain)"/>
    <property type="match status" value="2"/>
</dbReference>
<evidence type="ECO:0000256" key="4">
    <source>
        <dbReference type="ARBA" id="ARBA00023125"/>
    </source>
</evidence>
<name>A0A7K9YMW7_9GALL</name>
<dbReference type="GO" id="GO:1990513">
    <property type="term" value="C:CLOCK-BMAL transcription complex"/>
    <property type="evidence" value="ECO:0007669"/>
    <property type="project" value="TreeGrafter"/>
</dbReference>
<dbReference type="GO" id="GO:0000981">
    <property type="term" value="F:DNA-binding transcription factor activity, RNA polymerase II-specific"/>
    <property type="evidence" value="ECO:0007669"/>
    <property type="project" value="InterPro"/>
</dbReference>
<keyword evidence="3" id="KW-0090">Biological rhythms</keyword>
<keyword evidence="6" id="KW-0804">Transcription</keyword>
<dbReference type="GO" id="GO:0005737">
    <property type="term" value="C:cytoplasm"/>
    <property type="evidence" value="ECO:0007669"/>
    <property type="project" value="InterPro"/>
</dbReference>
<dbReference type="EMBL" id="VXAB01006228">
    <property type="protein sequence ID" value="NXJ09281.1"/>
    <property type="molecule type" value="Genomic_DNA"/>
</dbReference>
<accession>A0A7K9YMW7</accession>
<evidence type="ECO:0000256" key="9">
    <source>
        <dbReference type="SAM" id="MobiDB-lite"/>
    </source>
</evidence>
<organism evidence="12 13">
    <name type="scientific">Odontophorus gujanensis</name>
    <name type="common">marbled wood quail</name>
    <dbReference type="NCBI Taxonomy" id="886794"/>
    <lineage>
        <taxon>Eukaryota</taxon>
        <taxon>Metazoa</taxon>
        <taxon>Chordata</taxon>
        <taxon>Craniata</taxon>
        <taxon>Vertebrata</taxon>
        <taxon>Euteleostomi</taxon>
        <taxon>Archelosauria</taxon>
        <taxon>Archosauria</taxon>
        <taxon>Dinosauria</taxon>
        <taxon>Saurischia</taxon>
        <taxon>Theropoda</taxon>
        <taxon>Coelurosauria</taxon>
        <taxon>Aves</taxon>
        <taxon>Neognathae</taxon>
        <taxon>Galloanserae</taxon>
        <taxon>Galliformes</taxon>
        <taxon>Odontophoridae</taxon>
        <taxon>Odontophorus</taxon>
    </lineage>
</organism>
<evidence type="ECO:0000259" key="11">
    <source>
        <dbReference type="PROSITE" id="PS50888"/>
    </source>
</evidence>
<dbReference type="InterPro" id="IPR001067">
    <property type="entry name" value="Nuc_translocat"/>
</dbReference>
<dbReference type="OrthoDB" id="411251at2759"/>
<keyword evidence="7" id="KW-0539">Nucleus</keyword>
<dbReference type="InterPro" id="IPR047230">
    <property type="entry name" value="CLOCK-like"/>
</dbReference>
<dbReference type="PROSITE" id="PS50112">
    <property type="entry name" value="PAS"/>
    <property type="match status" value="2"/>
</dbReference>
<protein>
    <submittedName>
        <fullName evidence="12">NPAS2 protein</fullName>
    </submittedName>
</protein>
<dbReference type="FunFam" id="3.30.450.20:FF:000016">
    <property type="entry name" value="Circadian locomoter output cycles protein"/>
    <property type="match status" value="1"/>
</dbReference>
<dbReference type="GO" id="GO:0032922">
    <property type="term" value="P:circadian regulation of gene expression"/>
    <property type="evidence" value="ECO:0007669"/>
    <property type="project" value="InterPro"/>
</dbReference>
<dbReference type="Gene3D" id="3.30.450.20">
    <property type="entry name" value="PAS domain"/>
    <property type="match status" value="2"/>
</dbReference>
<feature type="region of interest" description="Disordered" evidence="9">
    <location>
        <begin position="571"/>
        <end position="646"/>
    </location>
</feature>
<dbReference type="InterPro" id="IPR013767">
    <property type="entry name" value="PAS_fold"/>
</dbReference>
<feature type="coiled-coil region" evidence="8">
    <location>
        <begin position="495"/>
        <end position="522"/>
    </location>
</feature>
<keyword evidence="2" id="KW-0805">Transcription regulation</keyword>
<feature type="domain" description="PAS" evidence="10">
    <location>
        <begin position="72"/>
        <end position="142"/>
    </location>
</feature>